<dbReference type="InterPro" id="IPR023346">
    <property type="entry name" value="Lysozyme-like_dom_sf"/>
</dbReference>
<keyword evidence="17" id="KW-1185">Reference proteome</keyword>
<organism evidence="16 17">
    <name type="scientific">Leminorella richardii</name>
    <dbReference type="NCBI Taxonomy" id="158841"/>
    <lineage>
        <taxon>Bacteria</taxon>
        <taxon>Pseudomonadati</taxon>
        <taxon>Pseudomonadota</taxon>
        <taxon>Gammaproteobacteria</taxon>
        <taxon>Enterobacterales</taxon>
        <taxon>Budviciaceae</taxon>
        <taxon>Leminorella</taxon>
    </lineage>
</organism>
<evidence type="ECO:0000313" key="17">
    <source>
        <dbReference type="Proteomes" id="UP000249005"/>
    </source>
</evidence>
<dbReference type="GO" id="GO:0004180">
    <property type="term" value="F:carboxypeptidase activity"/>
    <property type="evidence" value="ECO:0007669"/>
    <property type="project" value="UniProtKB-KW"/>
</dbReference>
<dbReference type="InterPro" id="IPR011815">
    <property type="entry name" value="PBP_1c"/>
</dbReference>
<dbReference type="Proteomes" id="UP000249005">
    <property type="component" value="Chromosome 1"/>
</dbReference>
<dbReference type="KEGG" id="lri:NCTC12151_00477"/>
<keyword evidence="4" id="KW-0121">Carboxypeptidase</keyword>
<evidence type="ECO:0000259" key="13">
    <source>
        <dbReference type="Pfam" id="PF00905"/>
    </source>
</evidence>
<evidence type="ECO:0000256" key="7">
    <source>
        <dbReference type="ARBA" id="ARBA00022679"/>
    </source>
</evidence>
<dbReference type="AlphaFoldDB" id="A0A2X4UJ90"/>
<gene>
    <name evidence="16" type="primary">ponA</name>
    <name evidence="16" type="ORF">NCTC12151_00477</name>
</gene>
<dbReference type="GO" id="GO:0008658">
    <property type="term" value="F:penicillin binding"/>
    <property type="evidence" value="ECO:0007669"/>
    <property type="project" value="InterPro"/>
</dbReference>
<accession>A0A2X4UJ90</accession>
<dbReference type="PANTHER" id="PTHR32282:SF15">
    <property type="entry name" value="PENICILLIN-BINDING PROTEIN 1C"/>
    <property type="match status" value="1"/>
</dbReference>
<dbReference type="RefSeq" id="WP_111739128.1">
    <property type="nucleotide sequence ID" value="NZ_LR698987.1"/>
</dbReference>
<dbReference type="UniPathway" id="UPA00219"/>
<reference evidence="16 17" key="1">
    <citation type="submission" date="2018-06" db="EMBL/GenBank/DDBJ databases">
        <authorList>
            <consortium name="Pathogen Informatics"/>
            <person name="Doyle S."/>
        </authorList>
    </citation>
    <scope>NUCLEOTIDE SEQUENCE [LARGE SCALE GENOMIC DNA]</scope>
    <source>
        <strain evidence="16 17">NCTC12151</strain>
    </source>
</reference>
<sequence>MRRFLQNLLMALFLLAILLIGFRLWPHPPLSEGLPLSTAYYDRQGTLMRLTLANDDRYRLWTPLEDISPLVVEGIMRYEDRWFYYHPGFNPYSLLRGFWVSYVSGGRQQGGSTLTMQLARMHWRLNTRTLHGKAVQILRAIQLELSYSKRDILEAYLNYAPYGRNIESVGAASLIYFDKKPSALTLPEALTLSVLPQSPSYRVDAKTGVVGLSLTNARNRLYQSWLEEHPEDANLSALFQLPLTFRQPEKMPFIAPHLVEQLQRQYRLSTNRKQDVITTLDARLQHLVENQVSAFIERNKSRGIRNAAVLLVDTRDMGVRALVGSADYLNRDIQGQVNGTDAKRSPGSTLKPFIYALGLEQGQLHPMTILKDVPSSFGAYAPENFDHRFLGPISATDALNYSRNVPAVAIAARLKQPNLYQFLQTSGVANLATERHYGLSLALGGGEVTAQELARLYAILANRGTLSPLRFEESTPPSAPVRLLSEEASFITLDMLSQHRRPGDTLAQRPLSLPVYWKTGTSWGFRDAWSSGIFGPYVLVVWQGNFDGKGNSAFIGADTAAPLFFNIIDNVIADYPALKEPPHRQPENLRQVEVCLSSGSLPTPWCQRKGKTWFIPGKSPISVDTVYRPVAIDKETGDVVCPPYDPSQVNIEVFEYWPSDLAKVFAQAGLPKKAPPSTAHCRDGNSAVGGTPPRITSPLRNTTYTLRRATLKNTPIVFNAITDGDSRVIYWFVDDAYLGNSTSQKAIEWRPEASGRYRIRAIDDRGRADTRNVNVAITNIPSG</sequence>
<feature type="region of interest" description="Disordered" evidence="12">
    <location>
        <begin position="674"/>
        <end position="699"/>
    </location>
</feature>
<dbReference type="Gene3D" id="1.10.3810.10">
    <property type="entry name" value="Biosynthetic peptidoglycan transglycosylase-like"/>
    <property type="match status" value="1"/>
</dbReference>
<evidence type="ECO:0000256" key="9">
    <source>
        <dbReference type="ARBA" id="ARBA00023268"/>
    </source>
</evidence>
<keyword evidence="7" id="KW-0808">Transferase</keyword>
<evidence type="ECO:0000256" key="11">
    <source>
        <dbReference type="ARBA" id="ARBA00049902"/>
    </source>
</evidence>
<dbReference type="Pfam" id="PF00912">
    <property type="entry name" value="Transgly"/>
    <property type="match status" value="1"/>
</dbReference>
<evidence type="ECO:0000256" key="1">
    <source>
        <dbReference type="ARBA" id="ARBA00004752"/>
    </source>
</evidence>
<evidence type="ECO:0000256" key="4">
    <source>
        <dbReference type="ARBA" id="ARBA00022645"/>
    </source>
</evidence>
<name>A0A2X4UJ90_9GAMM</name>
<evidence type="ECO:0000256" key="10">
    <source>
        <dbReference type="ARBA" id="ARBA00044770"/>
    </source>
</evidence>
<keyword evidence="9" id="KW-0511">Multifunctional enzyme</keyword>
<evidence type="ECO:0000256" key="5">
    <source>
        <dbReference type="ARBA" id="ARBA00022670"/>
    </source>
</evidence>
<dbReference type="InterPro" id="IPR012338">
    <property type="entry name" value="Beta-lactam/transpept-like"/>
</dbReference>
<evidence type="ECO:0000256" key="3">
    <source>
        <dbReference type="ARBA" id="ARBA00007739"/>
    </source>
</evidence>
<comment type="similarity">
    <text evidence="3">In the N-terminal section; belongs to the glycosyltransferase 51 family.</text>
</comment>
<proteinExistence type="inferred from homology"/>
<dbReference type="Pfam" id="PF00905">
    <property type="entry name" value="Transpeptidase"/>
    <property type="match status" value="1"/>
</dbReference>
<dbReference type="SUPFAM" id="SSF53955">
    <property type="entry name" value="Lysozyme-like"/>
    <property type="match status" value="1"/>
</dbReference>
<evidence type="ECO:0000259" key="15">
    <source>
        <dbReference type="Pfam" id="PF06832"/>
    </source>
</evidence>
<feature type="domain" description="Penicillin-binding C-terminal" evidence="15">
    <location>
        <begin position="687"/>
        <end position="773"/>
    </location>
</feature>
<feature type="domain" description="Penicillin-binding protein transpeptidase" evidence="13">
    <location>
        <begin position="308"/>
        <end position="522"/>
    </location>
</feature>
<dbReference type="SUPFAM" id="SSF56601">
    <property type="entry name" value="beta-lactamase/transpeptidase-like"/>
    <property type="match status" value="1"/>
</dbReference>
<evidence type="ECO:0000313" key="16">
    <source>
        <dbReference type="EMBL" id="SQI35638.1"/>
    </source>
</evidence>
<dbReference type="NCBIfam" id="TIGR02073">
    <property type="entry name" value="PBP_1c"/>
    <property type="match status" value="1"/>
</dbReference>
<dbReference type="EC" id="2.4.99.28" evidence="10"/>
<dbReference type="GO" id="GO:0008955">
    <property type="term" value="F:peptidoglycan glycosyltransferase activity"/>
    <property type="evidence" value="ECO:0007669"/>
    <property type="project" value="UniProtKB-EC"/>
</dbReference>
<evidence type="ECO:0000256" key="8">
    <source>
        <dbReference type="ARBA" id="ARBA00022801"/>
    </source>
</evidence>
<keyword evidence="6" id="KW-0328">Glycosyltransferase</keyword>
<dbReference type="InterPro" id="IPR050396">
    <property type="entry name" value="Glycosyltr_51/Transpeptidase"/>
</dbReference>
<evidence type="ECO:0000256" key="2">
    <source>
        <dbReference type="ARBA" id="ARBA00007090"/>
    </source>
</evidence>
<dbReference type="Gene3D" id="3.40.710.10">
    <property type="entry name" value="DD-peptidase/beta-lactamase superfamily"/>
    <property type="match status" value="1"/>
</dbReference>
<dbReference type="PANTHER" id="PTHR32282">
    <property type="entry name" value="BINDING PROTEIN TRANSPEPTIDASE, PUTATIVE-RELATED"/>
    <property type="match status" value="1"/>
</dbReference>
<comment type="similarity">
    <text evidence="2">In the C-terminal section; belongs to the transpeptidase family.</text>
</comment>
<dbReference type="InterPro" id="IPR001264">
    <property type="entry name" value="Glyco_trans_51"/>
</dbReference>
<dbReference type="GO" id="GO:0030288">
    <property type="term" value="C:outer membrane-bounded periplasmic space"/>
    <property type="evidence" value="ECO:0007669"/>
    <property type="project" value="TreeGrafter"/>
</dbReference>
<evidence type="ECO:0000256" key="6">
    <source>
        <dbReference type="ARBA" id="ARBA00022676"/>
    </source>
</evidence>
<protein>
    <recommendedName>
        <fullName evidence="10">peptidoglycan glycosyltransferase</fullName>
        <ecNumber evidence="10">2.4.99.28</ecNumber>
    </recommendedName>
</protein>
<dbReference type="EMBL" id="LS483470">
    <property type="protein sequence ID" value="SQI35638.1"/>
    <property type="molecule type" value="Genomic_DNA"/>
</dbReference>
<feature type="domain" description="Glycosyl transferase family 51" evidence="14">
    <location>
        <begin position="54"/>
        <end position="202"/>
    </location>
</feature>
<dbReference type="InterPro" id="IPR036950">
    <property type="entry name" value="PBP_transglycosylase"/>
</dbReference>
<comment type="pathway">
    <text evidence="1">Cell wall biogenesis; peptidoglycan biosynthesis.</text>
</comment>
<dbReference type="GO" id="GO:0009252">
    <property type="term" value="P:peptidoglycan biosynthetic process"/>
    <property type="evidence" value="ECO:0007669"/>
    <property type="project" value="UniProtKB-UniPathway"/>
</dbReference>
<evidence type="ECO:0000256" key="12">
    <source>
        <dbReference type="SAM" id="MobiDB-lite"/>
    </source>
</evidence>
<keyword evidence="8" id="KW-0378">Hydrolase</keyword>
<dbReference type="InterPro" id="IPR001460">
    <property type="entry name" value="PCN-bd_Tpept"/>
</dbReference>
<dbReference type="Pfam" id="PF06832">
    <property type="entry name" value="BiPBP_C"/>
    <property type="match status" value="1"/>
</dbReference>
<dbReference type="GO" id="GO:0006508">
    <property type="term" value="P:proteolysis"/>
    <property type="evidence" value="ECO:0007669"/>
    <property type="project" value="UniProtKB-KW"/>
</dbReference>
<keyword evidence="5" id="KW-0645">Protease</keyword>
<dbReference type="InterPro" id="IPR009647">
    <property type="entry name" value="PBP_C"/>
</dbReference>
<evidence type="ECO:0000259" key="14">
    <source>
        <dbReference type="Pfam" id="PF00912"/>
    </source>
</evidence>
<dbReference type="OrthoDB" id="9766909at2"/>
<comment type="catalytic activity">
    <reaction evidence="11">
        <text>[GlcNAc-(1-&gt;4)-Mur2Ac(oyl-L-Ala-gamma-D-Glu-L-Lys-D-Ala-D-Ala)](n)-di-trans,octa-cis-undecaprenyl diphosphate + beta-D-GlcNAc-(1-&gt;4)-Mur2Ac(oyl-L-Ala-gamma-D-Glu-L-Lys-D-Ala-D-Ala)-di-trans,octa-cis-undecaprenyl diphosphate = [GlcNAc-(1-&gt;4)-Mur2Ac(oyl-L-Ala-gamma-D-Glu-L-Lys-D-Ala-D-Ala)](n+1)-di-trans,octa-cis-undecaprenyl diphosphate + di-trans,octa-cis-undecaprenyl diphosphate + H(+)</text>
        <dbReference type="Rhea" id="RHEA:23708"/>
        <dbReference type="Rhea" id="RHEA-COMP:9602"/>
        <dbReference type="Rhea" id="RHEA-COMP:9603"/>
        <dbReference type="ChEBI" id="CHEBI:15378"/>
        <dbReference type="ChEBI" id="CHEBI:58405"/>
        <dbReference type="ChEBI" id="CHEBI:60033"/>
        <dbReference type="ChEBI" id="CHEBI:78435"/>
        <dbReference type="EC" id="2.4.99.28"/>
    </reaction>
</comment>